<protein>
    <submittedName>
        <fullName evidence="2">Uncharacterized protein</fullName>
    </submittedName>
</protein>
<reference evidence="2" key="1">
    <citation type="submission" date="2021-01" db="EMBL/GenBank/DDBJ databases">
        <authorList>
            <person name="Corre E."/>
            <person name="Pelletier E."/>
            <person name="Niang G."/>
            <person name="Scheremetjew M."/>
            <person name="Finn R."/>
            <person name="Kale V."/>
            <person name="Holt S."/>
            <person name="Cochrane G."/>
            <person name="Meng A."/>
            <person name="Brown T."/>
            <person name="Cohen L."/>
        </authorList>
    </citation>
    <scope>NUCLEOTIDE SEQUENCE</scope>
    <source>
        <strain evidence="2">CCMP1594</strain>
    </source>
</reference>
<dbReference type="EMBL" id="HBJA01068440">
    <property type="protein sequence ID" value="CAE0812945.1"/>
    <property type="molecule type" value="Transcribed_RNA"/>
</dbReference>
<proteinExistence type="predicted"/>
<feature type="compositionally biased region" description="Low complexity" evidence="1">
    <location>
        <begin position="73"/>
        <end position="85"/>
    </location>
</feature>
<gene>
    <name evidence="2" type="ORF">EGYM00163_LOCUS24096</name>
</gene>
<feature type="region of interest" description="Disordered" evidence="1">
    <location>
        <begin position="1"/>
        <end position="106"/>
    </location>
</feature>
<evidence type="ECO:0000313" key="2">
    <source>
        <dbReference type="EMBL" id="CAE0812945.1"/>
    </source>
</evidence>
<accession>A0A7S4FTF4</accession>
<sequence>MENPLAQESPQLRGVLNSGSQTGPPSCGLGCFSRQCHSGRKAGKQERLEQQKPTGDIADGAGPPKSALRLRWTGNLGTNGTLTHGSAATAATPQRPPSLWSPAYAR</sequence>
<dbReference type="AlphaFoldDB" id="A0A7S4FTF4"/>
<evidence type="ECO:0000256" key="1">
    <source>
        <dbReference type="SAM" id="MobiDB-lite"/>
    </source>
</evidence>
<organism evidence="2">
    <name type="scientific">Eutreptiella gymnastica</name>
    <dbReference type="NCBI Taxonomy" id="73025"/>
    <lineage>
        <taxon>Eukaryota</taxon>
        <taxon>Discoba</taxon>
        <taxon>Euglenozoa</taxon>
        <taxon>Euglenida</taxon>
        <taxon>Spirocuta</taxon>
        <taxon>Euglenophyceae</taxon>
        <taxon>Eutreptiales</taxon>
        <taxon>Eutreptiaceae</taxon>
        <taxon>Eutreptiella</taxon>
    </lineage>
</organism>
<name>A0A7S4FTF4_9EUGL</name>
<feature type="compositionally biased region" description="Polar residues" evidence="1">
    <location>
        <begin position="1"/>
        <end position="10"/>
    </location>
</feature>